<name>A0A3D9CL90_9FLAO</name>
<protein>
    <recommendedName>
        <fullName evidence="2">Glycosyltransferase 2-like domain-containing protein</fullName>
    </recommendedName>
</protein>
<comment type="similarity">
    <text evidence="1">Belongs to the glycosyltransferase 2 family. WaaE/KdtX subfamily.</text>
</comment>
<evidence type="ECO:0000313" key="4">
    <source>
        <dbReference type="Proteomes" id="UP000256769"/>
    </source>
</evidence>
<dbReference type="InterPro" id="IPR001173">
    <property type="entry name" value="Glyco_trans_2-like"/>
</dbReference>
<dbReference type="AlphaFoldDB" id="A0A3D9CL90"/>
<dbReference type="SUPFAM" id="SSF53448">
    <property type="entry name" value="Nucleotide-diphospho-sugar transferases"/>
    <property type="match status" value="1"/>
</dbReference>
<comment type="caution">
    <text evidence="3">The sequence shown here is derived from an EMBL/GenBank/DDBJ whole genome shotgun (WGS) entry which is preliminary data.</text>
</comment>
<dbReference type="OrthoDB" id="1245371at2"/>
<dbReference type="EMBL" id="QNUE01000008">
    <property type="protein sequence ID" value="REC66536.1"/>
    <property type="molecule type" value="Genomic_DNA"/>
</dbReference>
<feature type="domain" description="Glycosyltransferase 2-like" evidence="2">
    <location>
        <begin position="14"/>
        <end position="139"/>
    </location>
</feature>
<proteinExistence type="inferred from homology"/>
<evidence type="ECO:0000259" key="2">
    <source>
        <dbReference type="Pfam" id="PF00535"/>
    </source>
</evidence>
<organism evidence="3 4">
    <name type="scientific">Chryseobacterium flavum</name>
    <dbReference type="NCBI Taxonomy" id="415851"/>
    <lineage>
        <taxon>Bacteria</taxon>
        <taxon>Pseudomonadati</taxon>
        <taxon>Bacteroidota</taxon>
        <taxon>Flavobacteriia</taxon>
        <taxon>Flavobacteriales</taxon>
        <taxon>Weeksellaceae</taxon>
        <taxon>Chryseobacterium group</taxon>
        <taxon>Chryseobacterium</taxon>
    </lineage>
</organism>
<dbReference type="PANTHER" id="PTHR43630">
    <property type="entry name" value="POLY-BETA-1,6-N-ACETYL-D-GLUCOSAMINE SYNTHASE"/>
    <property type="match status" value="1"/>
</dbReference>
<sequence>MFDFLKPVTISYGITVCNESKELCKLLDVLLPLIDKKDEVIILRDMTAPDQKVGEVLENYKSKVKIIEAQLNGDFATFKNNLIKHAECRYLFQIDADEYPEEDLIKTLKAYLRKESRGDCFFVPRINIVDGITEDYIRKMKWDINEMGYINFPDYQPRIIKNNKNIFWKNKVHETFYGYRKVKYIPAENNLCLIHRKDVEKQKKQNEFYDTLT</sequence>
<dbReference type="Proteomes" id="UP000256769">
    <property type="component" value="Unassembled WGS sequence"/>
</dbReference>
<dbReference type="InterPro" id="IPR029044">
    <property type="entry name" value="Nucleotide-diphossugar_trans"/>
</dbReference>
<dbReference type="Gene3D" id="3.90.550.10">
    <property type="entry name" value="Spore Coat Polysaccharide Biosynthesis Protein SpsA, Chain A"/>
    <property type="match status" value="1"/>
</dbReference>
<evidence type="ECO:0000256" key="1">
    <source>
        <dbReference type="ARBA" id="ARBA00038494"/>
    </source>
</evidence>
<dbReference type="RefSeq" id="WP_115960093.1">
    <property type="nucleotide sequence ID" value="NZ_CBCRVL010000013.1"/>
</dbReference>
<keyword evidence="4" id="KW-1185">Reference proteome</keyword>
<accession>A0A3D9CL90</accession>
<reference evidence="3 4" key="1">
    <citation type="journal article" date="2007" name="Int. J. Syst. Evol. Microbiol.">
        <title>Chryseobacterium flavum sp. nov., isolated from polluted soil.</title>
        <authorList>
            <person name="Zhou Y."/>
            <person name="Dong J."/>
            <person name="Wang X."/>
            <person name="Huang X."/>
            <person name="Zhang K.Y."/>
            <person name="Zhang Y.Q."/>
            <person name="Guo Y.F."/>
            <person name="Lai R."/>
            <person name="Li W.J."/>
        </authorList>
    </citation>
    <scope>NUCLEOTIDE SEQUENCE [LARGE SCALE GENOMIC DNA]</scope>
    <source>
        <strain evidence="3 4">KCTC 12877</strain>
    </source>
</reference>
<evidence type="ECO:0000313" key="3">
    <source>
        <dbReference type="EMBL" id="REC66536.1"/>
    </source>
</evidence>
<dbReference type="Pfam" id="PF00535">
    <property type="entry name" value="Glycos_transf_2"/>
    <property type="match status" value="1"/>
</dbReference>
<dbReference type="PANTHER" id="PTHR43630:SF2">
    <property type="entry name" value="GLYCOSYLTRANSFERASE"/>
    <property type="match status" value="1"/>
</dbReference>
<gene>
    <name evidence="3" type="ORF">DRF59_11925</name>
</gene>